<keyword evidence="2" id="KW-0732">Signal</keyword>
<feature type="region of interest" description="Disordered" evidence="1">
    <location>
        <begin position="25"/>
        <end position="81"/>
    </location>
</feature>
<gene>
    <name evidence="3" type="ORF">FPE_LOCUS27215</name>
</gene>
<feature type="chain" id="PRO_5042087154" evidence="2">
    <location>
        <begin position="21"/>
        <end position="167"/>
    </location>
</feature>
<name>A0AAD2E9S0_9LAMI</name>
<dbReference type="AlphaFoldDB" id="A0AAD2E9S0"/>
<evidence type="ECO:0000256" key="2">
    <source>
        <dbReference type="SAM" id="SignalP"/>
    </source>
</evidence>
<dbReference type="PANTHER" id="PTHR35725:SF3">
    <property type="entry name" value="CLASSICAL ARABINOGALACTAN PROTEIN 25"/>
    <property type="match status" value="1"/>
</dbReference>
<feature type="compositionally biased region" description="Low complexity" evidence="1">
    <location>
        <begin position="47"/>
        <end position="70"/>
    </location>
</feature>
<feature type="signal peptide" evidence="2">
    <location>
        <begin position="1"/>
        <end position="20"/>
    </location>
</feature>
<accession>A0AAD2E9S0</accession>
<keyword evidence="4" id="KW-1185">Reference proteome</keyword>
<organism evidence="3 4">
    <name type="scientific">Fraxinus pennsylvanica</name>
    <dbReference type="NCBI Taxonomy" id="56036"/>
    <lineage>
        <taxon>Eukaryota</taxon>
        <taxon>Viridiplantae</taxon>
        <taxon>Streptophyta</taxon>
        <taxon>Embryophyta</taxon>
        <taxon>Tracheophyta</taxon>
        <taxon>Spermatophyta</taxon>
        <taxon>Magnoliopsida</taxon>
        <taxon>eudicotyledons</taxon>
        <taxon>Gunneridae</taxon>
        <taxon>Pentapetalae</taxon>
        <taxon>asterids</taxon>
        <taxon>lamiids</taxon>
        <taxon>Lamiales</taxon>
        <taxon>Oleaceae</taxon>
        <taxon>Oleeae</taxon>
        <taxon>Fraxinus</taxon>
    </lineage>
</organism>
<evidence type="ECO:0000256" key="1">
    <source>
        <dbReference type="SAM" id="MobiDB-lite"/>
    </source>
</evidence>
<dbReference type="PANTHER" id="PTHR35725">
    <property type="entry name" value="CLASSICAL ARABINOGALACTAN PROTEIN 26"/>
    <property type="match status" value="1"/>
</dbReference>
<feature type="compositionally biased region" description="Low complexity" evidence="1">
    <location>
        <begin position="28"/>
        <end position="37"/>
    </location>
</feature>
<dbReference type="InterPro" id="IPR039346">
    <property type="entry name" value="AGP25/26"/>
</dbReference>
<sequence length="167" mass="17202">MASFHLVAIIMALMVSSLHSLPSGRMISESSSVSSPPELQPNPPLSPDVSPLLPSTGGVVPPPTGSSLPTIPSDSTQNPDMMGPVGPDAAFAPSGSLQTSLTESRLIVTGLKLGNFIGFLAYCPCGLDTMVAPFGSSSTGSRNPVKELLRGTFVGFLAYSLVLFLVI</sequence>
<reference evidence="3" key="1">
    <citation type="submission" date="2023-05" db="EMBL/GenBank/DDBJ databases">
        <authorList>
            <person name="Huff M."/>
        </authorList>
    </citation>
    <scope>NUCLEOTIDE SEQUENCE</scope>
</reference>
<evidence type="ECO:0000313" key="3">
    <source>
        <dbReference type="EMBL" id="CAI9779785.1"/>
    </source>
</evidence>
<dbReference type="Proteomes" id="UP000834106">
    <property type="component" value="Chromosome 17"/>
</dbReference>
<dbReference type="EMBL" id="OU503052">
    <property type="protein sequence ID" value="CAI9779785.1"/>
    <property type="molecule type" value="Genomic_DNA"/>
</dbReference>
<protein>
    <submittedName>
        <fullName evidence="3">Uncharacterized protein</fullName>
    </submittedName>
</protein>
<proteinExistence type="predicted"/>
<evidence type="ECO:0000313" key="4">
    <source>
        <dbReference type="Proteomes" id="UP000834106"/>
    </source>
</evidence>